<proteinExistence type="inferred from homology"/>
<evidence type="ECO:0000256" key="5">
    <source>
        <dbReference type="ARBA" id="ARBA00035330"/>
    </source>
</evidence>
<evidence type="ECO:0000313" key="7">
    <source>
        <dbReference type="Ensembl" id="ENSPCOP00000011024.1"/>
    </source>
</evidence>
<dbReference type="Pfam" id="PF01778">
    <property type="entry name" value="Ribosomal_L28e"/>
    <property type="match status" value="1"/>
</dbReference>
<dbReference type="PANTHER" id="PTHR10544">
    <property type="entry name" value="60S RIBOSOMAL PROTEIN L28"/>
    <property type="match status" value="1"/>
</dbReference>
<name>A0A2K6FAM0_PROCO</name>
<accession>A0A2K6FAM0</accession>
<keyword evidence="8" id="KW-1185">Reference proteome</keyword>
<dbReference type="GeneTree" id="ENSGT00390000008732"/>
<evidence type="ECO:0000259" key="6">
    <source>
        <dbReference type="Pfam" id="PF01778"/>
    </source>
</evidence>
<feature type="domain" description="Ribosomal eL28/Mak16" evidence="6">
    <location>
        <begin position="5"/>
        <end position="108"/>
    </location>
</feature>
<dbReference type="GO" id="GO:0003735">
    <property type="term" value="F:structural constituent of ribosome"/>
    <property type="evidence" value="ECO:0007669"/>
    <property type="project" value="InterPro"/>
</dbReference>
<evidence type="ECO:0000256" key="4">
    <source>
        <dbReference type="ARBA" id="ARBA00035223"/>
    </source>
</evidence>
<dbReference type="InterPro" id="IPR029004">
    <property type="entry name" value="Ribosomal_eL28/Mak16"/>
</dbReference>
<reference evidence="7" key="1">
    <citation type="submission" date="2025-08" db="UniProtKB">
        <authorList>
            <consortium name="Ensembl"/>
        </authorList>
    </citation>
    <scope>IDENTIFICATION</scope>
</reference>
<comment type="similarity">
    <text evidence="1">Belongs to the eukaryotic ribosomal protein eL28 family.</text>
</comment>
<evidence type="ECO:0000256" key="1">
    <source>
        <dbReference type="ARBA" id="ARBA00007926"/>
    </source>
</evidence>
<dbReference type="Ensembl" id="ENSPCOT00000021606.1">
    <property type="protein sequence ID" value="ENSPCOP00000011024.1"/>
    <property type="gene ID" value="ENSPCOG00000017000.1"/>
</dbReference>
<dbReference type="Proteomes" id="UP000233160">
    <property type="component" value="Unassembled WGS sequence"/>
</dbReference>
<organism evidence="7 8">
    <name type="scientific">Propithecus coquereli</name>
    <name type="common">Coquerel's sifaka</name>
    <name type="synonym">Propithecus verreauxi coquereli</name>
    <dbReference type="NCBI Taxonomy" id="379532"/>
    <lineage>
        <taxon>Eukaryota</taxon>
        <taxon>Metazoa</taxon>
        <taxon>Chordata</taxon>
        <taxon>Craniata</taxon>
        <taxon>Vertebrata</taxon>
        <taxon>Euteleostomi</taxon>
        <taxon>Mammalia</taxon>
        <taxon>Eutheria</taxon>
        <taxon>Euarchontoglires</taxon>
        <taxon>Primates</taxon>
        <taxon>Strepsirrhini</taxon>
        <taxon>Lemuriformes</taxon>
        <taxon>Indriidae</taxon>
        <taxon>Propithecus</taxon>
    </lineage>
</organism>
<dbReference type="InterPro" id="IPR002672">
    <property type="entry name" value="Ribosomal_eL28"/>
</dbReference>
<sequence>MSAHLQWMVVRNCSSFLIKRNKQTYSTEPNNLKARNSFRYNGLIHRKTVGVEPAADGKGVVVVMKRRSGQRKPATSYVRTTINKNARATLSSIRHMIRKNKYRPDLRMVSGLGAPGLGLQVTVGTWAAHIVALCLSFPICNMVNRPYFPELLKRLNVLPGHAHQS</sequence>
<dbReference type="STRING" id="379532.ENSPCOP00000011024"/>
<dbReference type="GO" id="GO:0006412">
    <property type="term" value="P:translation"/>
    <property type="evidence" value="ECO:0007669"/>
    <property type="project" value="InterPro"/>
</dbReference>
<dbReference type="AlphaFoldDB" id="A0A2K6FAM0"/>
<reference evidence="7" key="2">
    <citation type="submission" date="2025-09" db="UniProtKB">
        <authorList>
            <consortium name="Ensembl"/>
        </authorList>
    </citation>
    <scope>IDENTIFICATION</scope>
</reference>
<dbReference type="FunFam" id="3.30.390.110:FF:000002">
    <property type="entry name" value="60S ribosomal protein L28"/>
    <property type="match status" value="1"/>
</dbReference>
<protein>
    <recommendedName>
        <fullName evidence="4">Large ribosomal subunit protein eL28</fullName>
    </recommendedName>
    <alternativeName>
        <fullName evidence="5">60S ribosomal protein L28</fullName>
    </alternativeName>
</protein>
<evidence type="ECO:0000256" key="2">
    <source>
        <dbReference type="ARBA" id="ARBA00022980"/>
    </source>
</evidence>
<dbReference type="Gene3D" id="3.30.390.110">
    <property type="match status" value="1"/>
</dbReference>
<evidence type="ECO:0000256" key="3">
    <source>
        <dbReference type="ARBA" id="ARBA00023274"/>
    </source>
</evidence>
<keyword evidence="3" id="KW-0687">Ribonucleoprotein</keyword>
<evidence type="ECO:0000313" key="8">
    <source>
        <dbReference type="Proteomes" id="UP000233160"/>
    </source>
</evidence>
<keyword evidence="2" id="KW-0689">Ribosomal protein</keyword>
<dbReference type="GO" id="GO:1990904">
    <property type="term" value="C:ribonucleoprotein complex"/>
    <property type="evidence" value="ECO:0007669"/>
    <property type="project" value="UniProtKB-KW"/>
</dbReference>
<dbReference type="GO" id="GO:0005840">
    <property type="term" value="C:ribosome"/>
    <property type="evidence" value="ECO:0007669"/>
    <property type="project" value="UniProtKB-KW"/>
</dbReference>